<protein>
    <submittedName>
        <fullName evidence="2">Uncharacterized protein</fullName>
    </submittedName>
</protein>
<keyword evidence="3" id="KW-1185">Reference proteome</keyword>
<evidence type="ECO:0000313" key="2">
    <source>
        <dbReference type="EMBL" id="PSL18118.1"/>
    </source>
</evidence>
<proteinExistence type="predicted"/>
<reference evidence="2 3" key="1">
    <citation type="submission" date="2018-03" db="EMBL/GenBank/DDBJ databases">
        <title>Genomic Encyclopedia of Archaeal and Bacterial Type Strains, Phase II (KMG-II): from individual species to whole genera.</title>
        <authorList>
            <person name="Goeker M."/>
        </authorList>
    </citation>
    <scope>NUCLEOTIDE SEQUENCE [LARGE SCALE GENOMIC DNA]</scope>
    <source>
        <strain evidence="2 3">DSM 100673</strain>
    </source>
</reference>
<dbReference type="RefSeq" id="WP_106609451.1">
    <property type="nucleotide sequence ID" value="NZ_PYGJ01000012.1"/>
</dbReference>
<organism evidence="2 3">
    <name type="scientific">Shimia abyssi</name>
    <dbReference type="NCBI Taxonomy" id="1662395"/>
    <lineage>
        <taxon>Bacteria</taxon>
        <taxon>Pseudomonadati</taxon>
        <taxon>Pseudomonadota</taxon>
        <taxon>Alphaproteobacteria</taxon>
        <taxon>Rhodobacterales</taxon>
        <taxon>Roseobacteraceae</taxon>
    </lineage>
</organism>
<dbReference type="OrthoDB" id="7875193at2"/>
<feature type="transmembrane region" description="Helical" evidence="1">
    <location>
        <begin position="30"/>
        <end position="49"/>
    </location>
</feature>
<sequence length="60" mass="6347">MFTFTAIGLFSVFVANVVIGANGGTQFLGDVGEMIVLFCASLAFVVVTLQKETAEKSKDN</sequence>
<dbReference type="EMBL" id="PYGJ01000012">
    <property type="protein sequence ID" value="PSL18118.1"/>
    <property type="molecule type" value="Genomic_DNA"/>
</dbReference>
<name>A0A2P8F8U0_9RHOB</name>
<evidence type="ECO:0000256" key="1">
    <source>
        <dbReference type="SAM" id="Phobius"/>
    </source>
</evidence>
<evidence type="ECO:0000313" key="3">
    <source>
        <dbReference type="Proteomes" id="UP000240418"/>
    </source>
</evidence>
<gene>
    <name evidence="2" type="ORF">CLV88_11242</name>
</gene>
<keyword evidence="1" id="KW-1133">Transmembrane helix</keyword>
<keyword evidence="1" id="KW-0812">Transmembrane</keyword>
<dbReference type="AlphaFoldDB" id="A0A2P8F8U0"/>
<comment type="caution">
    <text evidence="2">The sequence shown here is derived from an EMBL/GenBank/DDBJ whole genome shotgun (WGS) entry which is preliminary data.</text>
</comment>
<keyword evidence="1" id="KW-0472">Membrane</keyword>
<accession>A0A2P8F8U0</accession>
<dbReference type="Proteomes" id="UP000240418">
    <property type="component" value="Unassembled WGS sequence"/>
</dbReference>